<dbReference type="InterPro" id="IPR036881">
    <property type="entry name" value="Glyco_hydro_3_C_sf"/>
</dbReference>
<evidence type="ECO:0000256" key="9">
    <source>
        <dbReference type="ARBA" id="ARBA00023326"/>
    </source>
</evidence>
<dbReference type="SUPFAM" id="SSF52279">
    <property type="entry name" value="Beta-D-glucan exohydrolase, C-terminal domain"/>
    <property type="match status" value="1"/>
</dbReference>
<proteinExistence type="inferred from homology"/>
<evidence type="ECO:0000256" key="5">
    <source>
        <dbReference type="ARBA" id="ARBA00023001"/>
    </source>
</evidence>
<dbReference type="SMART" id="SM01217">
    <property type="entry name" value="Fn3_like"/>
    <property type="match status" value="1"/>
</dbReference>
<dbReference type="InterPro" id="IPR026891">
    <property type="entry name" value="Fn3-like"/>
</dbReference>
<dbReference type="EC" id="3.2.1.21" evidence="10"/>
<keyword evidence="6" id="KW-0325">Glycoprotein</keyword>
<evidence type="ECO:0000256" key="11">
    <source>
        <dbReference type="SAM" id="MobiDB-lite"/>
    </source>
</evidence>
<evidence type="ECO:0000256" key="6">
    <source>
        <dbReference type="ARBA" id="ARBA00023180"/>
    </source>
</evidence>
<feature type="region of interest" description="Disordered" evidence="11">
    <location>
        <begin position="55"/>
        <end position="78"/>
    </location>
</feature>
<evidence type="ECO:0000256" key="2">
    <source>
        <dbReference type="ARBA" id="ARBA00004987"/>
    </source>
</evidence>
<evidence type="ECO:0000256" key="3">
    <source>
        <dbReference type="ARBA" id="ARBA00005336"/>
    </source>
</evidence>
<gene>
    <name evidence="14" type="ORF">IWZ03DRAFT_314433</name>
</gene>
<dbReference type="InterPro" id="IPR036962">
    <property type="entry name" value="Glyco_hydro_3_N_sf"/>
</dbReference>
<dbReference type="Pfam" id="PF00933">
    <property type="entry name" value="Glyco_hydro_3"/>
    <property type="match status" value="1"/>
</dbReference>
<evidence type="ECO:0000256" key="1">
    <source>
        <dbReference type="ARBA" id="ARBA00000448"/>
    </source>
</evidence>
<feature type="chain" id="PRO_5047010718" description="beta-glucosidase" evidence="12">
    <location>
        <begin position="31"/>
        <end position="917"/>
    </location>
</feature>
<dbReference type="Gene3D" id="3.20.20.300">
    <property type="entry name" value="Glycoside hydrolase, family 3, N-terminal domain"/>
    <property type="match status" value="1"/>
</dbReference>
<evidence type="ECO:0000256" key="7">
    <source>
        <dbReference type="ARBA" id="ARBA00023277"/>
    </source>
</evidence>
<dbReference type="Gene3D" id="2.60.40.10">
    <property type="entry name" value="Immunoglobulins"/>
    <property type="match status" value="1"/>
</dbReference>
<dbReference type="InterPro" id="IPR017853">
    <property type="entry name" value="GH"/>
</dbReference>
<dbReference type="PROSITE" id="PS00775">
    <property type="entry name" value="GLYCOSYL_HYDROL_F3"/>
    <property type="match status" value="1"/>
</dbReference>
<dbReference type="PANTHER" id="PTHR42715:SF2">
    <property type="entry name" value="BETA-GLUCOSIDASE F-RELATED"/>
    <property type="match status" value="1"/>
</dbReference>
<organism evidence="14 15">
    <name type="scientific">Phyllosticta citriasiana</name>
    <dbReference type="NCBI Taxonomy" id="595635"/>
    <lineage>
        <taxon>Eukaryota</taxon>
        <taxon>Fungi</taxon>
        <taxon>Dikarya</taxon>
        <taxon>Ascomycota</taxon>
        <taxon>Pezizomycotina</taxon>
        <taxon>Dothideomycetes</taxon>
        <taxon>Dothideomycetes incertae sedis</taxon>
        <taxon>Botryosphaeriales</taxon>
        <taxon>Phyllostictaceae</taxon>
        <taxon>Phyllosticta</taxon>
    </lineage>
</organism>
<dbReference type="Pfam" id="PF14310">
    <property type="entry name" value="Fn3-like"/>
    <property type="match status" value="1"/>
</dbReference>
<evidence type="ECO:0000259" key="13">
    <source>
        <dbReference type="SMART" id="SM01217"/>
    </source>
</evidence>
<dbReference type="InterPro" id="IPR019800">
    <property type="entry name" value="Glyco_hydro_3_AS"/>
</dbReference>
<dbReference type="SUPFAM" id="SSF51445">
    <property type="entry name" value="(Trans)glycosidases"/>
    <property type="match status" value="1"/>
</dbReference>
<dbReference type="EMBL" id="JBBPHU010000008">
    <property type="protein sequence ID" value="KAK7514757.1"/>
    <property type="molecule type" value="Genomic_DNA"/>
</dbReference>
<dbReference type="InterPro" id="IPR002772">
    <property type="entry name" value="Glyco_hydro_3_C"/>
</dbReference>
<dbReference type="InterPro" id="IPR050288">
    <property type="entry name" value="Cellulose_deg_GH3"/>
</dbReference>
<reference evidence="14 15" key="1">
    <citation type="submission" date="2024-04" db="EMBL/GenBank/DDBJ databases">
        <title>Phyllosticta paracitricarpa is synonymous to the EU quarantine fungus P. citricarpa based on phylogenomic analyses.</title>
        <authorList>
            <consortium name="Lawrence Berkeley National Laboratory"/>
            <person name="Van Ingen-Buijs V.A."/>
            <person name="Van Westerhoven A.C."/>
            <person name="Haridas S."/>
            <person name="Skiadas P."/>
            <person name="Martin F."/>
            <person name="Groenewald J.Z."/>
            <person name="Crous P.W."/>
            <person name="Seidl M.F."/>
        </authorList>
    </citation>
    <scope>NUCLEOTIDE SEQUENCE [LARGE SCALE GENOMIC DNA]</scope>
    <source>
        <strain evidence="14 15">CBS 123371</strain>
    </source>
</reference>
<keyword evidence="5" id="KW-0136">Cellulose degradation</keyword>
<feature type="region of interest" description="Disordered" evidence="11">
    <location>
        <begin position="713"/>
        <end position="738"/>
    </location>
</feature>
<dbReference type="InterPro" id="IPR013783">
    <property type="entry name" value="Ig-like_fold"/>
</dbReference>
<keyword evidence="4 10" id="KW-0378">Hydrolase</keyword>
<evidence type="ECO:0000256" key="4">
    <source>
        <dbReference type="ARBA" id="ARBA00022801"/>
    </source>
</evidence>
<dbReference type="PANTHER" id="PTHR42715">
    <property type="entry name" value="BETA-GLUCOSIDASE"/>
    <property type="match status" value="1"/>
</dbReference>
<dbReference type="Proteomes" id="UP001363622">
    <property type="component" value="Unassembled WGS sequence"/>
</dbReference>
<comment type="catalytic activity">
    <reaction evidence="1 10">
        <text>Hydrolysis of terminal, non-reducing beta-D-glucosyl residues with release of beta-D-glucose.</text>
        <dbReference type="EC" id="3.2.1.21"/>
    </reaction>
</comment>
<evidence type="ECO:0000256" key="10">
    <source>
        <dbReference type="RuleBase" id="RU361161"/>
    </source>
</evidence>
<dbReference type="Pfam" id="PF01915">
    <property type="entry name" value="Glyco_hydro_3_C"/>
    <property type="match status" value="1"/>
</dbReference>
<comment type="pathway">
    <text evidence="2 10">Glycan metabolism; cellulose degradation.</text>
</comment>
<feature type="signal peptide" evidence="12">
    <location>
        <begin position="1"/>
        <end position="30"/>
    </location>
</feature>
<accession>A0ABR1KJK3</accession>
<keyword evidence="12" id="KW-0732">Signal</keyword>
<name>A0ABR1KJK3_9PEZI</name>
<evidence type="ECO:0000256" key="12">
    <source>
        <dbReference type="SAM" id="SignalP"/>
    </source>
</evidence>
<feature type="domain" description="Fibronectin type III-like" evidence="13">
    <location>
        <begin position="820"/>
        <end position="894"/>
    </location>
</feature>
<sequence>MPPPPPRQPPFLLFFALWVWSTSHLITVDAFKLRDILPQLPSDQRLKFWLDNGHSDTSSSPSSSSSSSNSKAASGEYTSPPWYPTPVGGWLDEWSASYDKAAQLVSRMTLAEKTNITSGTGFLMGRCTGNTGSAPRVSFPQLCLQDSALGVRSTENITAFPAGISVGATFNKELMYARGVALGKEFRGKGINIHLGPSVGPLGRKPKGGRGWEGFGADPVLQGVGAAETIRGVQSQGVVATIKHFIGNEQEMFRMYNPFQPGYSANIDDRTLHELYLWPFAEAIHAGVGAVMAAYNAVNGSACTQNSYLINRILKDELGFQGLIMSDWLAQISGVAAALAGLDMSMPGDGTIPLLGQPWWASHLSAAALNGSVPMERLNDMTTRVVAAWYQLGQDKGFPEPNFSSWTKSAKGLLYPGALISPSGTVNEFVNVQEDHADIARDIAMEAVTLLKNEDNVLPLDGKTPLKVFGSGAQKNPAGINSCPDRGCDKGTLGMGWGSGTAEYPYMDDPISAIKERSSHVISYLTDIFPLTAVAEQGDVALVFISADSGENYITVEGNAGDRNVAGLHAWHNGDALVKAAADKYEKVVVIVHSVGPILVEEWVDLPSVKSVLFAHLPGQEAGQSLAKVLFGEESPSGHLPYSIPKSEDDYPKSVDLVGFELGQPQDTYSEGLYIDYRHLNHKGIAPRYPFGHGLSYTTFELGEAAIVAGVSLSSTPPGAPPRRETAQSKYDNGRPPASEAYEPAGFVEIWRYIYSWLSKAEADEARASTSIYPYPEGYSSVAKTAAPGGGGRGGNAALWDTAFNVSVTVTNSGSKPGKAVVQAYVQFPANAGVETPMIQLRDFAKTARLEAGESEKVTLTVTRKDVSVWDVQQQNWIVPVMGGEYQVWIGESAGRLKMVCSSTSLSCSGGVTGRAG</sequence>
<protein>
    <recommendedName>
        <fullName evidence="10">beta-glucosidase</fullName>
        <ecNumber evidence="10">3.2.1.21</ecNumber>
    </recommendedName>
</protein>
<comment type="caution">
    <text evidence="14">The sequence shown here is derived from an EMBL/GenBank/DDBJ whole genome shotgun (WGS) entry which is preliminary data.</text>
</comment>
<keyword evidence="9 10" id="KW-0624">Polysaccharide degradation</keyword>
<dbReference type="InterPro" id="IPR001764">
    <property type="entry name" value="Glyco_hydro_3_N"/>
</dbReference>
<evidence type="ECO:0000256" key="8">
    <source>
        <dbReference type="ARBA" id="ARBA00023295"/>
    </source>
</evidence>
<comment type="similarity">
    <text evidence="3 10">Belongs to the glycosyl hydrolase 3 family.</text>
</comment>
<evidence type="ECO:0000313" key="14">
    <source>
        <dbReference type="EMBL" id="KAK7514757.1"/>
    </source>
</evidence>
<feature type="compositionally biased region" description="Low complexity" evidence="11">
    <location>
        <begin position="55"/>
        <end position="70"/>
    </location>
</feature>
<keyword evidence="15" id="KW-1185">Reference proteome</keyword>
<dbReference type="PRINTS" id="PR00133">
    <property type="entry name" value="GLHYDRLASE3"/>
</dbReference>
<dbReference type="Gene3D" id="3.40.50.1700">
    <property type="entry name" value="Glycoside hydrolase family 3 C-terminal domain"/>
    <property type="match status" value="1"/>
</dbReference>
<evidence type="ECO:0000313" key="15">
    <source>
        <dbReference type="Proteomes" id="UP001363622"/>
    </source>
</evidence>
<keyword evidence="7 10" id="KW-0119">Carbohydrate metabolism</keyword>
<keyword evidence="8 10" id="KW-0326">Glycosidase</keyword>